<keyword evidence="7 9" id="KW-0472">Membrane</keyword>
<keyword evidence="2" id="KW-1003">Cell membrane</keyword>
<dbReference type="Pfam" id="PF13231">
    <property type="entry name" value="PMT_2"/>
    <property type="match status" value="1"/>
</dbReference>
<gene>
    <name evidence="11" type="ORF">J2Z21_007352</name>
</gene>
<dbReference type="GO" id="GO:0016757">
    <property type="term" value="F:glycosyltransferase activity"/>
    <property type="evidence" value="ECO:0007669"/>
    <property type="project" value="UniProtKB-KW"/>
</dbReference>
<protein>
    <submittedName>
        <fullName evidence="11">Mannosyltransferase</fullName>
        <ecNumber evidence="11">2.4.1.-</ecNumber>
    </submittedName>
</protein>
<dbReference type="EC" id="2.4.1.-" evidence="11"/>
<feature type="region of interest" description="Disordered" evidence="8">
    <location>
        <begin position="370"/>
        <end position="428"/>
    </location>
</feature>
<comment type="subcellular location">
    <subcellularLocation>
        <location evidence="1">Cell membrane</location>
        <topology evidence="1">Multi-pass membrane protein</topology>
    </subcellularLocation>
</comment>
<dbReference type="PANTHER" id="PTHR33908">
    <property type="entry name" value="MANNOSYLTRANSFERASE YKCB-RELATED"/>
    <property type="match status" value="1"/>
</dbReference>
<feature type="domain" description="Glycosyltransferase RgtA/B/C/D-like" evidence="10">
    <location>
        <begin position="105"/>
        <end position="243"/>
    </location>
</feature>
<feature type="compositionally biased region" description="Low complexity" evidence="8">
    <location>
        <begin position="8"/>
        <end position="35"/>
    </location>
</feature>
<evidence type="ECO:0000256" key="4">
    <source>
        <dbReference type="ARBA" id="ARBA00022679"/>
    </source>
</evidence>
<feature type="compositionally biased region" description="Basic and acidic residues" evidence="8">
    <location>
        <begin position="388"/>
        <end position="408"/>
    </location>
</feature>
<feature type="transmembrane region" description="Helical" evidence="9">
    <location>
        <begin position="167"/>
        <end position="185"/>
    </location>
</feature>
<evidence type="ECO:0000256" key="8">
    <source>
        <dbReference type="SAM" id="MobiDB-lite"/>
    </source>
</evidence>
<dbReference type="InterPro" id="IPR038731">
    <property type="entry name" value="RgtA/B/C-like"/>
</dbReference>
<evidence type="ECO:0000256" key="6">
    <source>
        <dbReference type="ARBA" id="ARBA00022989"/>
    </source>
</evidence>
<keyword evidence="4 11" id="KW-0808">Transferase</keyword>
<evidence type="ECO:0000256" key="3">
    <source>
        <dbReference type="ARBA" id="ARBA00022676"/>
    </source>
</evidence>
<evidence type="ECO:0000256" key="9">
    <source>
        <dbReference type="SAM" id="Phobius"/>
    </source>
</evidence>
<sequence length="610" mass="64635">MKPQSRRAAAAAAAVPTGTTTDAASGAPSAPDAPGRVPSRDRHAVAVSVPALVMFALGLWGLDRGGMWRDEAVTFQVSGRTVPQIWRLLHEVDAVHGLYYLLMHAVLAVHPGEVVLRLPSVCAAALTAGLVAALGARLVRPRVGLWAGLLYAISPMAGHYAQEGRSYALVAAGATWATLLFVRAVRRGSWWGYGAVLGVTCWLHEFAVLLLLAHAVSLALARAGVRVWRGWGCAAGTVSLALLPMVLVSREQSAQVAWLRVPTVETAQGLLRTFLGPADGMYWTCLGLAVLGLAGLAGRRGELTCAGVCLPLAVVPPVALMLVSQVSPLYVDRYVLYALSGAPVLVAAGAERMAGALGRLPAAGRRVPALPHSRLRSSGGPPVALRNDCPHDDEPPKRCPAPRDRPHDGGALNGPHSSHPPPAVPRPGRVRRPLIVGVRWLGRPSQVAGLAGVLGLVLVLVQQFPLLRDDRSPERRPDDLAAVSRVAARRLRAGDSVLFLPAQARNVALAYPGAFRGARDVALAESGAESGTLYGREVDPGTLRRRMARLDRVWVVADRDLLAGRWKPGSHVERAKLAVLAQEFVPGRELVQGEVAVRLYVRPSRVGGAP</sequence>
<keyword evidence="3 11" id="KW-0328">Glycosyltransferase</keyword>
<evidence type="ECO:0000313" key="11">
    <source>
        <dbReference type="EMBL" id="MBP2054347.1"/>
    </source>
</evidence>
<keyword evidence="12" id="KW-1185">Reference proteome</keyword>
<feature type="transmembrane region" description="Helical" evidence="9">
    <location>
        <begin position="143"/>
        <end position="161"/>
    </location>
</feature>
<feature type="transmembrane region" description="Helical" evidence="9">
    <location>
        <begin position="118"/>
        <end position="136"/>
    </location>
</feature>
<evidence type="ECO:0000256" key="1">
    <source>
        <dbReference type="ARBA" id="ARBA00004651"/>
    </source>
</evidence>
<evidence type="ECO:0000313" key="12">
    <source>
        <dbReference type="Proteomes" id="UP001519309"/>
    </source>
</evidence>
<dbReference type="InterPro" id="IPR050297">
    <property type="entry name" value="LipidA_mod_glycosyltrf_83"/>
</dbReference>
<feature type="transmembrane region" description="Helical" evidence="9">
    <location>
        <begin position="228"/>
        <end position="248"/>
    </location>
</feature>
<accession>A0ABS4M4J2</accession>
<dbReference type="EMBL" id="JAGGLP010000021">
    <property type="protein sequence ID" value="MBP2054347.1"/>
    <property type="molecule type" value="Genomic_DNA"/>
</dbReference>
<dbReference type="PANTHER" id="PTHR33908:SF3">
    <property type="entry name" value="UNDECAPRENYL PHOSPHATE-ALPHA-4-AMINO-4-DEOXY-L-ARABINOSE ARABINOSYL TRANSFERASE"/>
    <property type="match status" value="1"/>
</dbReference>
<keyword evidence="5 9" id="KW-0812">Transmembrane</keyword>
<evidence type="ECO:0000256" key="2">
    <source>
        <dbReference type="ARBA" id="ARBA00022475"/>
    </source>
</evidence>
<evidence type="ECO:0000259" key="10">
    <source>
        <dbReference type="Pfam" id="PF13231"/>
    </source>
</evidence>
<proteinExistence type="predicted"/>
<reference evidence="11 12" key="1">
    <citation type="submission" date="2021-03" db="EMBL/GenBank/DDBJ databases">
        <title>Genomic Encyclopedia of Type Strains, Phase IV (KMG-IV): sequencing the most valuable type-strain genomes for metagenomic binning, comparative biology and taxonomic classification.</title>
        <authorList>
            <person name="Goeker M."/>
        </authorList>
    </citation>
    <scope>NUCLEOTIDE SEQUENCE [LARGE SCALE GENOMIC DNA]</scope>
    <source>
        <strain evidence="11 12">DSM 40499</strain>
    </source>
</reference>
<feature type="transmembrane region" description="Helical" evidence="9">
    <location>
        <begin position="192"/>
        <end position="216"/>
    </location>
</feature>
<feature type="transmembrane region" description="Helical" evidence="9">
    <location>
        <begin position="280"/>
        <end position="297"/>
    </location>
</feature>
<dbReference type="Proteomes" id="UP001519309">
    <property type="component" value="Unassembled WGS sequence"/>
</dbReference>
<keyword evidence="6 9" id="KW-1133">Transmembrane helix</keyword>
<name>A0ABS4M4J2_9ACTN</name>
<comment type="caution">
    <text evidence="11">The sequence shown here is derived from an EMBL/GenBank/DDBJ whole genome shotgun (WGS) entry which is preliminary data.</text>
</comment>
<organism evidence="11 12">
    <name type="scientific">Streptomyces griseochromogenes</name>
    <dbReference type="NCBI Taxonomy" id="68214"/>
    <lineage>
        <taxon>Bacteria</taxon>
        <taxon>Bacillati</taxon>
        <taxon>Actinomycetota</taxon>
        <taxon>Actinomycetes</taxon>
        <taxon>Kitasatosporales</taxon>
        <taxon>Streptomycetaceae</taxon>
        <taxon>Streptomyces</taxon>
    </lineage>
</organism>
<feature type="region of interest" description="Disordered" evidence="8">
    <location>
        <begin position="1"/>
        <end position="39"/>
    </location>
</feature>
<feature type="transmembrane region" description="Helical" evidence="9">
    <location>
        <begin position="42"/>
        <end position="62"/>
    </location>
</feature>
<evidence type="ECO:0000256" key="7">
    <source>
        <dbReference type="ARBA" id="ARBA00023136"/>
    </source>
</evidence>
<evidence type="ECO:0000256" key="5">
    <source>
        <dbReference type="ARBA" id="ARBA00022692"/>
    </source>
</evidence>